<evidence type="ECO:0000313" key="1">
    <source>
        <dbReference type="EMBL" id="AJG74052.1"/>
    </source>
</evidence>
<dbReference type="KEGG" id="btw:BF38_5827"/>
<dbReference type="Proteomes" id="UP001181533">
    <property type="component" value="Unassembled WGS sequence"/>
</dbReference>
<sequence>MYIYKGTKWERFKHRCKKIGKGFLHVLDYIISDILVDLLFKGFFRLIGWFFKGILKALKHLIEHIFD</sequence>
<dbReference type="Proteomes" id="UP000031876">
    <property type="component" value="Plasmid 2"/>
</dbReference>
<evidence type="ECO:0000313" key="3">
    <source>
        <dbReference type="EMBL" id="QKH22734.1"/>
    </source>
</evidence>
<accession>A0A0B5NKZ2</accession>
<organism evidence="3 5">
    <name type="scientific">Bacillus thuringiensis</name>
    <dbReference type="NCBI Taxonomy" id="1428"/>
    <lineage>
        <taxon>Bacteria</taxon>
        <taxon>Bacillati</taxon>
        <taxon>Bacillota</taxon>
        <taxon>Bacilli</taxon>
        <taxon>Bacillales</taxon>
        <taxon>Bacillaceae</taxon>
        <taxon>Bacillus</taxon>
        <taxon>Bacillus cereus group</taxon>
    </lineage>
</organism>
<reference evidence="1 4" key="1">
    <citation type="journal article" date="2015" name="Genome Announc.">
        <title>Complete genome sequences for 35 biothreat assay-relevant bacillus species.</title>
        <authorList>
            <person name="Johnson S.L."/>
            <person name="Daligault H.E."/>
            <person name="Davenport K.W."/>
            <person name="Jaissle J."/>
            <person name="Frey K.G."/>
            <person name="Ladner J.T."/>
            <person name="Broomall S.M."/>
            <person name="Bishop-Lilly K.A."/>
            <person name="Bruce D.C."/>
            <person name="Gibbons H.S."/>
            <person name="Coyne S.R."/>
            <person name="Lo C.C."/>
            <person name="Meincke L."/>
            <person name="Munk A.C."/>
            <person name="Koroleva G.I."/>
            <person name="Rosenzweig C.N."/>
            <person name="Palacios G.F."/>
            <person name="Redden C.L."/>
            <person name="Minogue T.D."/>
            <person name="Chain P.S."/>
        </authorList>
    </citation>
    <scope>NUCLEOTIDE SEQUENCE [LARGE SCALE GENOMIC DNA]</scope>
    <source>
        <strain evidence="1 4">HD1011</strain>
        <plasmid evidence="1 4">2</plasmid>
    </source>
</reference>
<reference evidence="3 5" key="3">
    <citation type="submission" date="2020-05" db="EMBL/GenBank/DDBJ databases">
        <title>FDA dAtabase for Regulatory Grade micrObial Sequences (FDA-ARGOS): Supporting development and validation of Infectious Disease Dx tests.</title>
        <authorList>
            <person name="Nelson B."/>
            <person name="Plummer A."/>
            <person name="Tallon L."/>
            <person name="Sadzewicz L."/>
            <person name="Zhao X."/>
            <person name="Vavikolanu K."/>
            <person name="Mehta A."/>
            <person name="Aluvathingal J."/>
            <person name="Nadendla S."/>
            <person name="Myers T."/>
            <person name="Yan Y."/>
            <person name="Sichtig H."/>
        </authorList>
    </citation>
    <scope>NUCLEOTIDE SEQUENCE [LARGE SCALE GENOMIC DNA]</scope>
    <source>
        <strain evidence="3 5">FDAARGOS_795</strain>
        <plasmid evidence="3 5">unnamed3</plasmid>
    </source>
</reference>
<reference evidence="2" key="2">
    <citation type="submission" date="2019-07" db="EMBL/GenBank/DDBJ databases">
        <title>Phylogenomic Reclassification of ATCC Bacillus Strains and Various Taxa within the Genus Bacillus.</title>
        <authorList>
            <person name="Riojas M.A."/>
            <person name="Frank A.M."/>
            <person name="Fenn S.L."/>
            <person name="King S.P."/>
            <person name="Brower S.M."/>
            <person name="Hazbon M.H."/>
        </authorList>
    </citation>
    <scope>NUCLEOTIDE SEQUENCE</scope>
    <source>
        <strain evidence="2">ATCC 35646</strain>
    </source>
</reference>
<evidence type="ECO:0000313" key="4">
    <source>
        <dbReference type="Proteomes" id="UP000031876"/>
    </source>
</evidence>
<dbReference type="RefSeq" id="WP_000276130.1">
    <property type="nucleotide sequence ID" value="NZ_CP009334.1"/>
</dbReference>
<dbReference type="AlphaFoldDB" id="A0A0B5NKZ2"/>
<dbReference type="Proteomes" id="UP000501107">
    <property type="component" value="Plasmid unnamed3"/>
</dbReference>
<gene>
    <name evidence="1" type="ORF">BF38_5827</name>
    <name evidence="2" type="ORF">FO599_01745</name>
    <name evidence="3" type="ORF">FOC89_01740</name>
</gene>
<geneLocation type="plasmid" evidence="3 5">
    <name>unnamed3</name>
</geneLocation>
<evidence type="ECO:0000313" key="2">
    <source>
        <dbReference type="EMBL" id="MDR4174854.1"/>
    </source>
</evidence>
<protein>
    <submittedName>
        <fullName evidence="3">Uncharacterized protein</fullName>
    </submittedName>
</protein>
<dbReference type="EMBL" id="CP009334">
    <property type="protein sequence ID" value="AJG74052.1"/>
    <property type="molecule type" value="Genomic_DNA"/>
</dbReference>
<keyword evidence="3" id="KW-0614">Plasmid</keyword>
<dbReference type="EMBL" id="CP053979">
    <property type="protein sequence ID" value="QKH22734.1"/>
    <property type="molecule type" value="Genomic_DNA"/>
</dbReference>
<name>A0A0B5NKZ2_BACTU</name>
<dbReference type="EMBL" id="VKQN01000001">
    <property type="protein sequence ID" value="MDR4174854.1"/>
    <property type="molecule type" value="Genomic_DNA"/>
</dbReference>
<geneLocation type="plasmid" evidence="1 4">
    <name>2</name>
</geneLocation>
<proteinExistence type="predicted"/>
<evidence type="ECO:0000313" key="5">
    <source>
        <dbReference type="Proteomes" id="UP000501107"/>
    </source>
</evidence>